<sequence length="221" mass="22898">MASDVARARHRRSAWRSWLGRGRTRALLSLGILLAFGAVGTSAYWTDTATVTGSTITSGSMDLQVAQTTAGPWGAVGTDTAYSASHITISDLTPSEAYAFPLAVRNVGAADFTYGATATQGASPAWGFVDTPITVQVFAGSPVTTDTTYPIQQTCSGTQLAAAATVTTGDTTVIPNTRRLDKGVTDAQLCVLVSMVSTADNSNQGKQGQIRLDLAATQVTS</sequence>
<accession>A0ABP6VYW7</accession>
<comment type="caution">
    <text evidence="1">The sequence shown here is derived from an EMBL/GenBank/DDBJ whole genome shotgun (WGS) entry which is preliminary data.</text>
</comment>
<dbReference type="RefSeq" id="WP_218233652.1">
    <property type="nucleotide sequence ID" value="NZ_BAABBB010000018.1"/>
</dbReference>
<dbReference type="Proteomes" id="UP001500301">
    <property type="component" value="Unassembled WGS sequence"/>
</dbReference>
<dbReference type="NCBIfam" id="TIGR04088">
    <property type="entry name" value="cognate_SipW"/>
    <property type="match status" value="1"/>
</dbReference>
<dbReference type="InterPro" id="IPR023833">
    <property type="entry name" value="Signal_pept_SipW-depend-type"/>
</dbReference>
<proteinExistence type="predicted"/>
<reference evidence="2" key="1">
    <citation type="journal article" date="2019" name="Int. J. Syst. Evol. Microbiol.">
        <title>The Global Catalogue of Microorganisms (GCM) 10K type strain sequencing project: providing services to taxonomists for standard genome sequencing and annotation.</title>
        <authorList>
            <consortium name="The Broad Institute Genomics Platform"/>
            <consortium name="The Broad Institute Genome Sequencing Center for Infectious Disease"/>
            <person name="Wu L."/>
            <person name="Ma J."/>
        </authorList>
    </citation>
    <scope>NUCLEOTIDE SEQUENCE [LARGE SCALE GENOMIC DNA]</scope>
    <source>
        <strain evidence="2">JCM 17460</strain>
    </source>
</reference>
<evidence type="ECO:0008006" key="3">
    <source>
        <dbReference type="Google" id="ProtNLM"/>
    </source>
</evidence>
<keyword evidence="2" id="KW-1185">Reference proteome</keyword>
<name>A0ABP6VYW7_9ACTN</name>
<evidence type="ECO:0000313" key="1">
    <source>
        <dbReference type="EMBL" id="GAA3542121.1"/>
    </source>
</evidence>
<gene>
    <name evidence="1" type="ORF">GCM10022263_31590</name>
</gene>
<dbReference type="EMBL" id="BAABBB010000018">
    <property type="protein sequence ID" value="GAA3542121.1"/>
    <property type="molecule type" value="Genomic_DNA"/>
</dbReference>
<evidence type="ECO:0000313" key="2">
    <source>
        <dbReference type="Proteomes" id="UP001500301"/>
    </source>
</evidence>
<protein>
    <recommendedName>
        <fullName evidence="3">SipW-cognate class signal peptide</fullName>
    </recommendedName>
</protein>
<organism evidence="1 2">
    <name type="scientific">Nocardioides daeguensis</name>
    <dbReference type="NCBI Taxonomy" id="908359"/>
    <lineage>
        <taxon>Bacteria</taxon>
        <taxon>Bacillati</taxon>
        <taxon>Actinomycetota</taxon>
        <taxon>Actinomycetes</taxon>
        <taxon>Propionibacteriales</taxon>
        <taxon>Nocardioidaceae</taxon>
        <taxon>Nocardioides</taxon>
    </lineage>
</organism>